<keyword evidence="9" id="KW-1185">Reference proteome</keyword>
<dbReference type="EMBL" id="JABAYA010000059">
    <property type="protein sequence ID" value="KAF7727344.1"/>
    <property type="molecule type" value="Genomic_DNA"/>
</dbReference>
<evidence type="ECO:0000259" key="6">
    <source>
        <dbReference type="Pfam" id="PF00725"/>
    </source>
</evidence>
<feature type="binding site" evidence="5">
    <location>
        <position position="129"/>
    </location>
    <ligand>
        <name>NAD(+)</name>
        <dbReference type="ChEBI" id="CHEBI:57540"/>
    </ligand>
</feature>
<evidence type="ECO:0000313" key="8">
    <source>
        <dbReference type="EMBL" id="KAF7727344.1"/>
    </source>
</evidence>
<dbReference type="InterPro" id="IPR006180">
    <property type="entry name" value="3-OHacyl-CoA_DH_CS"/>
</dbReference>
<sequence length="314" mass="34196">MMSLTSRMIRVPVTRATQFRGLASAAPQGKIDHIKRVGVIGSGQMGLGIAYVAANVTKLPVVLMDINKEQTDKGIQFMNKLLEKDIAKSKITAEHAQETRELVSTTNTLNALADVDYIIEAASENLEIKKAIFRDLDSICKADAILATNTSSISITKIAAATKRAEKVIGMHFMNPVPVMKLVEIIPGLATSPEVLETTRSLATSMGKTCTVVKDIPGFVANRLLMPYINEAMMLLESEFASAEDIDTTMKLGTNMPMGPLTLADFIGLDTCLAIMKVLHENTGDSKYRPAVLLQKYVDAGWLGRKNGRGVYKY</sequence>
<dbReference type="InterPro" id="IPR006176">
    <property type="entry name" value="3-OHacyl-CoA_DH_NAD-bd"/>
</dbReference>
<gene>
    <name evidence="8" type="ORF">EC973_007653</name>
</gene>
<protein>
    <recommendedName>
        <fullName evidence="10">3-hydroxybutyryl-CoA dehydrogenase</fullName>
    </recommendedName>
</protein>
<name>A0A8H7BUE8_9FUNG</name>
<feature type="binding site" evidence="5">
    <location>
        <position position="124"/>
    </location>
    <ligand>
        <name>NAD(+)</name>
        <dbReference type="ChEBI" id="CHEBI:57540"/>
    </ligand>
</feature>
<keyword evidence="5" id="KW-0520">NAD</keyword>
<feature type="binding site" evidence="5">
    <location>
        <position position="151"/>
    </location>
    <ligand>
        <name>NAD(+)</name>
        <dbReference type="ChEBI" id="CHEBI:57540"/>
    </ligand>
</feature>
<dbReference type="Proteomes" id="UP000605846">
    <property type="component" value="Unassembled WGS sequence"/>
</dbReference>
<dbReference type="PANTHER" id="PTHR48075:SF5">
    <property type="entry name" value="3-HYDROXYBUTYRYL-COA DEHYDROGENASE"/>
    <property type="match status" value="1"/>
</dbReference>
<keyword evidence="3" id="KW-0560">Oxidoreductase</keyword>
<dbReference type="SUPFAM" id="SSF51735">
    <property type="entry name" value="NAD(P)-binding Rossmann-fold domains"/>
    <property type="match status" value="1"/>
</dbReference>
<reference evidence="8" key="1">
    <citation type="submission" date="2020-01" db="EMBL/GenBank/DDBJ databases">
        <title>Genome Sequencing of Three Apophysomyces-Like Fungal Strains Confirms a Novel Fungal Genus in the Mucoromycota with divergent Burkholderia-like Endosymbiotic Bacteria.</title>
        <authorList>
            <person name="Stajich J.E."/>
            <person name="Macias A.M."/>
            <person name="Carter-House D."/>
            <person name="Lovett B."/>
            <person name="Kasson L.R."/>
            <person name="Berry K."/>
            <person name="Grigoriev I."/>
            <person name="Chang Y."/>
            <person name="Spatafora J."/>
            <person name="Kasson M.T."/>
        </authorList>
    </citation>
    <scope>NUCLEOTIDE SEQUENCE</scope>
    <source>
        <strain evidence="8">NRRL A-21654</strain>
    </source>
</reference>
<feature type="binding site" evidence="5">
    <location>
        <position position="175"/>
    </location>
    <ligand>
        <name>NAD(+)</name>
        <dbReference type="ChEBI" id="CHEBI:57540"/>
    </ligand>
</feature>
<feature type="binding site" evidence="5">
    <location>
        <position position="306"/>
    </location>
    <ligand>
        <name>NAD(+)</name>
        <dbReference type="ChEBI" id="CHEBI:57540"/>
    </ligand>
</feature>
<dbReference type="GO" id="GO:0070403">
    <property type="term" value="F:NAD+ binding"/>
    <property type="evidence" value="ECO:0007669"/>
    <property type="project" value="InterPro"/>
</dbReference>
<organism evidence="8 9">
    <name type="scientific">Apophysomyces ossiformis</name>
    <dbReference type="NCBI Taxonomy" id="679940"/>
    <lineage>
        <taxon>Eukaryota</taxon>
        <taxon>Fungi</taxon>
        <taxon>Fungi incertae sedis</taxon>
        <taxon>Mucoromycota</taxon>
        <taxon>Mucoromycotina</taxon>
        <taxon>Mucoromycetes</taxon>
        <taxon>Mucorales</taxon>
        <taxon>Mucorineae</taxon>
        <taxon>Mucoraceae</taxon>
        <taxon>Apophysomyces</taxon>
    </lineage>
</organism>
<comment type="caution">
    <text evidence="8">The sequence shown here is derived from an EMBL/GenBank/DDBJ whole genome shotgun (WGS) entry which is preliminary data.</text>
</comment>
<dbReference type="Pfam" id="PF00725">
    <property type="entry name" value="3HCDH"/>
    <property type="match status" value="1"/>
</dbReference>
<proteinExistence type="inferred from homology"/>
<dbReference type="OrthoDB" id="5958943at2759"/>
<dbReference type="InterPro" id="IPR022694">
    <property type="entry name" value="3-OHacyl-CoA_DH"/>
</dbReference>
<dbReference type="InterPro" id="IPR013328">
    <property type="entry name" value="6PGD_dom2"/>
</dbReference>
<dbReference type="InterPro" id="IPR008927">
    <property type="entry name" value="6-PGluconate_DH-like_C_sf"/>
</dbReference>
<evidence type="ECO:0000259" key="7">
    <source>
        <dbReference type="Pfam" id="PF02737"/>
    </source>
</evidence>
<dbReference type="GO" id="GO:0016616">
    <property type="term" value="F:oxidoreductase activity, acting on the CH-OH group of donors, NAD or NADP as acceptor"/>
    <property type="evidence" value="ECO:0007669"/>
    <property type="project" value="InterPro"/>
</dbReference>
<evidence type="ECO:0000256" key="3">
    <source>
        <dbReference type="ARBA" id="ARBA00023002"/>
    </source>
</evidence>
<feature type="domain" description="3-hydroxyacyl-CoA dehydrogenase NAD binding" evidence="7">
    <location>
        <begin position="37"/>
        <end position="216"/>
    </location>
</feature>
<evidence type="ECO:0000256" key="4">
    <source>
        <dbReference type="PIRSR" id="PIRSR000105-1"/>
    </source>
</evidence>
<feature type="binding site" evidence="5">
    <location>
        <position position="65"/>
    </location>
    <ligand>
        <name>NAD(+)</name>
        <dbReference type="ChEBI" id="CHEBI:57540"/>
    </ligand>
</feature>
<dbReference type="InterPro" id="IPR006108">
    <property type="entry name" value="3HC_DH_C"/>
</dbReference>
<feature type="site" description="Important for catalytic activity" evidence="4">
    <location>
        <position position="172"/>
    </location>
</feature>
<dbReference type="AlphaFoldDB" id="A0A8H7BUE8"/>
<comment type="pathway">
    <text evidence="1">Lipid metabolism; fatty acid beta-oxidation.</text>
</comment>
<dbReference type="FunFam" id="3.40.50.720:FF:000009">
    <property type="entry name" value="Fatty oxidation complex, alpha subunit"/>
    <property type="match status" value="1"/>
</dbReference>
<feature type="domain" description="3-hydroxyacyl-CoA dehydrogenase C-terminal" evidence="6">
    <location>
        <begin position="218"/>
        <end position="314"/>
    </location>
</feature>
<dbReference type="SUPFAM" id="SSF48179">
    <property type="entry name" value="6-phosphogluconate dehydrogenase C-terminal domain-like"/>
    <property type="match status" value="1"/>
</dbReference>
<evidence type="ECO:0000313" key="9">
    <source>
        <dbReference type="Proteomes" id="UP000605846"/>
    </source>
</evidence>
<dbReference type="Gene3D" id="3.40.50.720">
    <property type="entry name" value="NAD(P)-binding Rossmann-like Domain"/>
    <property type="match status" value="1"/>
</dbReference>
<dbReference type="Gene3D" id="1.10.1040.10">
    <property type="entry name" value="N-(1-d-carboxylethyl)-l-norvaline Dehydrogenase, domain 2"/>
    <property type="match status" value="1"/>
</dbReference>
<dbReference type="Pfam" id="PF02737">
    <property type="entry name" value="3HCDH_N"/>
    <property type="match status" value="1"/>
</dbReference>
<dbReference type="GO" id="GO:0006631">
    <property type="term" value="P:fatty acid metabolic process"/>
    <property type="evidence" value="ECO:0007669"/>
    <property type="project" value="InterPro"/>
</dbReference>
<evidence type="ECO:0000256" key="2">
    <source>
        <dbReference type="ARBA" id="ARBA00009463"/>
    </source>
</evidence>
<dbReference type="PIRSF" id="PIRSF000105">
    <property type="entry name" value="HCDH"/>
    <property type="match status" value="1"/>
</dbReference>
<accession>A0A8H7BUE8</accession>
<comment type="similarity">
    <text evidence="2">Belongs to the 3-hydroxyacyl-CoA dehydrogenase family.</text>
</comment>
<evidence type="ECO:0008006" key="10">
    <source>
        <dbReference type="Google" id="ProtNLM"/>
    </source>
</evidence>
<dbReference type="PROSITE" id="PS00067">
    <property type="entry name" value="3HCDH"/>
    <property type="match status" value="1"/>
</dbReference>
<evidence type="ECO:0000256" key="1">
    <source>
        <dbReference type="ARBA" id="ARBA00005005"/>
    </source>
</evidence>
<feature type="binding site" evidence="5">
    <location>
        <begin position="41"/>
        <end position="46"/>
    </location>
    <ligand>
        <name>NAD(+)</name>
        <dbReference type="ChEBI" id="CHEBI:57540"/>
    </ligand>
</feature>
<dbReference type="PANTHER" id="PTHR48075">
    <property type="entry name" value="3-HYDROXYACYL-COA DEHYDROGENASE FAMILY PROTEIN"/>
    <property type="match status" value="1"/>
</dbReference>
<dbReference type="InterPro" id="IPR036291">
    <property type="entry name" value="NAD(P)-bd_dom_sf"/>
</dbReference>
<evidence type="ECO:0000256" key="5">
    <source>
        <dbReference type="PIRSR" id="PIRSR000105-2"/>
    </source>
</evidence>